<sequence>MTRSKVPFCRKNVFIKVLYQGLHSFLTKFNDDGLSFSRCNRLSESVVILYLTMTVCQGREVERIDGCTVNYIFNKSLNRCIECPYGSFGPGCMPCPSKHYGRFCERTCNCSVEQCNAINGCKDETTTKNPNKEQKNTTKFTDESLSTLILSPNTGLSPMARKTPSFHVFSTQIIEQFQTVENKPTKVLLITVAGTCITTLLLVAIGFQLRSRIILCRRESDHQQNIFFESGNVYAETNNIH</sequence>
<evidence type="ECO:0000313" key="2">
    <source>
        <dbReference type="Proteomes" id="UP000694844"/>
    </source>
</evidence>
<dbReference type="AlphaFoldDB" id="A0A8B8BXR1"/>
<feature type="transmembrane region" description="Helical" evidence="1">
    <location>
        <begin position="187"/>
        <end position="209"/>
    </location>
</feature>
<evidence type="ECO:0000256" key="1">
    <source>
        <dbReference type="SAM" id="Phobius"/>
    </source>
</evidence>
<keyword evidence="1" id="KW-0812">Transmembrane</keyword>
<reference evidence="3" key="1">
    <citation type="submission" date="2025-08" db="UniProtKB">
        <authorList>
            <consortium name="RefSeq"/>
        </authorList>
    </citation>
    <scope>IDENTIFICATION</scope>
    <source>
        <tissue evidence="3">Whole sample</tissue>
    </source>
</reference>
<dbReference type="RefSeq" id="XP_022308090.1">
    <property type="nucleotide sequence ID" value="XM_022452382.1"/>
</dbReference>
<organism evidence="2 3">
    <name type="scientific">Crassostrea virginica</name>
    <name type="common">Eastern oyster</name>
    <dbReference type="NCBI Taxonomy" id="6565"/>
    <lineage>
        <taxon>Eukaryota</taxon>
        <taxon>Metazoa</taxon>
        <taxon>Spiralia</taxon>
        <taxon>Lophotrochozoa</taxon>
        <taxon>Mollusca</taxon>
        <taxon>Bivalvia</taxon>
        <taxon>Autobranchia</taxon>
        <taxon>Pteriomorphia</taxon>
        <taxon>Ostreida</taxon>
        <taxon>Ostreoidea</taxon>
        <taxon>Ostreidae</taxon>
        <taxon>Crassostrea</taxon>
    </lineage>
</organism>
<protein>
    <submittedName>
        <fullName evidence="3">Uncharacterized protein LOC111114095</fullName>
    </submittedName>
</protein>
<proteinExistence type="predicted"/>
<name>A0A8B8BXR1_CRAVI</name>
<keyword evidence="2" id="KW-1185">Reference proteome</keyword>
<keyword evidence="1" id="KW-1133">Transmembrane helix</keyword>
<accession>A0A8B8BXR1</accession>
<dbReference type="Gene3D" id="2.170.300.10">
    <property type="entry name" value="Tie2 ligand-binding domain superfamily"/>
    <property type="match status" value="1"/>
</dbReference>
<dbReference type="OrthoDB" id="6203647at2759"/>
<dbReference type="Proteomes" id="UP000694844">
    <property type="component" value="Chromosome 9"/>
</dbReference>
<evidence type="ECO:0000313" key="3">
    <source>
        <dbReference type="RefSeq" id="XP_022308090.1"/>
    </source>
</evidence>
<dbReference type="GeneID" id="111114095"/>
<keyword evidence="1" id="KW-0472">Membrane</keyword>
<gene>
    <name evidence="3" type="primary">LOC111114095</name>
</gene>
<dbReference type="KEGG" id="cvn:111114095"/>